<comment type="caution">
    <text evidence="2">The sequence shown here is derived from an EMBL/GenBank/DDBJ whole genome shotgun (WGS) entry which is preliminary data.</text>
</comment>
<organism evidence="2 3">
    <name type="scientific">Psychromarinibacter halotolerans</name>
    <dbReference type="NCBI Taxonomy" id="1775175"/>
    <lineage>
        <taxon>Bacteria</taxon>
        <taxon>Pseudomonadati</taxon>
        <taxon>Pseudomonadota</taxon>
        <taxon>Alphaproteobacteria</taxon>
        <taxon>Rhodobacterales</taxon>
        <taxon>Paracoccaceae</taxon>
        <taxon>Psychromarinibacter</taxon>
    </lineage>
</organism>
<dbReference type="RefSeq" id="WP_275634420.1">
    <property type="nucleotide sequence ID" value="NZ_JARGYD010000009.1"/>
</dbReference>
<evidence type="ECO:0000256" key="1">
    <source>
        <dbReference type="SAM" id="SignalP"/>
    </source>
</evidence>
<protein>
    <submittedName>
        <fullName evidence="2">Uncharacterized protein</fullName>
    </submittedName>
</protein>
<feature type="chain" id="PRO_5045140831" evidence="1">
    <location>
        <begin position="19"/>
        <end position="98"/>
    </location>
</feature>
<dbReference type="EMBL" id="JBHRTB010000010">
    <property type="protein sequence ID" value="MFC3144853.1"/>
    <property type="molecule type" value="Genomic_DNA"/>
</dbReference>
<gene>
    <name evidence="2" type="ORF">ACFOGP_19180</name>
</gene>
<keyword evidence="1" id="KW-0732">Signal</keyword>
<reference evidence="3" key="1">
    <citation type="journal article" date="2019" name="Int. J. Syst. Evol. Microbiol.">
        <title>The Global Catalogue of Microorganisms (GCM) 10K type strain sequencing project: providing services to taxonomists for standard genome sequencing and annotation.</title>
        <authorList>
            <consortium name="The Broad Institute Genomics Platform"/>
            <consortium name="The Broad Institute Genome Sequencing Center for Infectious Disease"/>
            <person name="Wu L."/>
            <person name="Ma J."/>
        </authorList>
    </citation>
    <scope>NUCLEOTIDE SEQUENCE [LARGE SCALE GENOMIC DNA]</scope>
    <source>
        <strain evidence="3">KCTC 52366</strain>
    </source>
</reference>
<sequence length="98" mass="10676">MRPVVLILPLCVALSACADWPDLDHAVSPEARRSDYPVLVPLNEVLDRRGLARSDATDGEILAARAANLRARAALLRGVAVDDDTRLRLTPRLRRLGG</sequence>
<dbReference type="Proteomes" id="UP001595632">
    <property type="component" value="Unassembled WGS sequence"/>
</dbReference>
<feature type="signal peptide" evidence="1">
    <location>
        <begin position="1"/>
        <end position="18"/>
    </location>
</feature>
<accession>A0ABV7GWD4</accession>
<dbReference type="PROSITE" id="PS51257">
    <property type="entry name" value="PROKAR_LIPOPROTEIN"/>
    <property type="match status" value="1"/>
</dbReference>
<evidence type="ECO:0000313" key="3">
    <source>
        <dbReference type="Proteomes" id="UP001595632"/>
    </source>
</evidence>
<name>A0ABV7GWD4_9RHOB</name>
<evidence type="ECO:0000313" key="2">
    <source>
        <dbReference type="EMBL" id="MFC3144853.1"/>
    </source>
</evidence>
<proteinExistence type="predicted"/>
<keyword evidence="3" id="KW-1185">Reference proteome</keyword>